<reference evidence="1" key="2">
    <citation type="journal article" date="2015" name="Fish Shellfish Immunol.">
        <title>Early steps in the European eel (Anguilla anguilla)-Vibrio vulnificus interaction in the gills: Role of the RtxA13 toxin.</title>
        <authorList>
            <person name="Callol A."/>
            <person name="Pajuelo D."/>
            <person name="Ebbesson L."/>
            <person name="Teles M."/>
            <person name="MacKenzie S."/>
            <person name="Amaro C."/>
        </authorList>
    </citation>
    <scope>NUCLEOTIDE SEQUENCE</scope>
</reference>
<dbReference type="EMBL" id="GBXM01107076">
    <property type="protein sequence ID" value="JAH01501.1"/>
    <property type="molecule type" value="Transcribed_RNA"/>
</dbReference>
<reference evidence="1" key="1">
    <citation type="submission" date="2014-11" db="EMBL/GenBank/DDBJ databases">
        <authorList>
            <person name="Amaro Gonzalez C."/>
        </authorList>
    </citation>
    <scope>NUCLEOTIDE SEQUENCE</scope>
</reference>
<name>A0A0E9PA10_ANGAN</name>
<organism evidence="1">
    <name type="scientific">Anguilla anguilla</name>
    <name type="common">European freshwater eel</name>
    <name type="synonym">Muraena anguilla</name>
    <dbReference type="NCBI Taxonomy" id="7936"/>
    <lineage>
        <taxon>Eukaryota</taxon>
        <taxon>Metazoa</taxon>
        <taxon>Chordata</taxon>
        <taxon>Craniata</taxon>
        <taxon>Vertebrata</taxon>
        <taxon>Euteleostomi</taxon>
        <taxon>Actinopterygii</taxon>
        <taxon>Neopterygii</taxon>
        <taxon>Teleostei</taxon>
        <taxon>Anguilliformes</taxon>
        <taxon>Anguillidae</taxon>
        <taxon>Anguilla</taxon>
    </lineage>
</organism>
<protein>
    <submittedName>
        <fullName evidence="1">Uncharacterized protein</fullName>
    </submittedName>
</protein>
<sequence>MPFYTEGSLPQSHHPLGSLTFHPSGIILYLQHTSM</sequence>
<dbReference type="AlphaFoldDB" id="A0A0E9PA10"/>
<evidence type="ECO:0000313" key="1">
    <source>
        <dbReference type="EMBL" id="JAH01501.1"/>
    </source>
</evidence>
<proteinExistence type="predicted"/>
<accession>A0A0E9PA10</accession>